<keyword evidence="10 13" id="KW-0472">Membrane</keyword>
<feature type="transmembrane region" description="Helical" evidence="13">
    <location>
        <begin position="75"/>
        <end position="101"/>
    </location>
</feature>
<evidence type="ECO:0000256" key="5">
    <source>
        <dbReference type="ARBA" id="ARBA00022679"/>
    </source>
</evidence>
<evidence type="ECO:0000313" key="14">
    <source>
        <dbReference type="EMBL" id="KAF3323189.1"/>
    </source>
</evidence>
<keyword evidence="4" id="KW-0444">Lipid biosynthesis</keyword>
<comment type="similarity">
    <text evidence="2">Belongs to the ELO family.</text>
</comment>
<dbReference type="GO" id="GO:0042761">
    <property type="term" value="P:very long-chain fatty acid biosynthetic process"/>
    <property type="evidence" value="ECO:0007669"/>
    <property type="project" value="TreeGrafter"/>
</dbReference>
<dbReference type="InterPro" id="IPR030457">
    <property type="entry name" value="ELO_CS"/>
</dbReference>
<gene>
    <name evidence="14" type="ORF">FCM35_KLT11920</name>
</gene>
<evidence type="ECO:0000256" key="8">
    <source>
        <dbReference type="ARBA" id="ARBA00022989"/>
    </source>
</evidence>
<dbReference type="PROSITE" id="PS01188">
    <property type="entry name" value="ELO"/>
    <property type="match status" value="1"/>
</dbReference>
<keyword evidence="7" id="KW-0276">Fatty acid metabolism</keyword>
<evidence type="ECO:0000256" key="13">
    <source>
        <dbReference type="SAM" id="Phobius"/>
    </source>
</evidence>
<dbReference type="PANTHER" id="PTHR11157">
    <property type="entry name" value="FATTY ACID ACYL TRANSFERASE-RELATED"/>
    <property type="match status" value="1"/>
</dbReference>
<keyword evidence="9" id="KW-0443">Lipid metabolism</keyword>
<dbReference type="GO" id="GO:0009922">
    <property type="term" value="F:fatty acid elongase activity"/>
    <property type="evidence" value="ECO:0007669"/>
    <property type="project" value="UniProtKB-EC"/>
</dbReference>
<dbReference type="GO" id="GO:0005789">
    <property type="term" value="C:endoplasmic reticulum membrane"/>
    <property type="evidence" value="ECO:0007669"/>
    <property type="project" value="TreeGrafter"/>
</dbReference>
<dbReference type="EMBL" id="SWLB01000023">
    <property type="protein sequence ID" value="KAF3323189.1"/>
    <property type="molecule type" value="Genomic_DNA"/>
</dbReference>
<feature type="transmembrane region" description="Helical" evidence="13">
    <location>
        <begin position="36"/>
        <end position="63"/>
    </location>
</feature>
<evidence type="ECO:0000256" key="6">
    <source>
        <dbReference type="ARBA" id="ARBA00022692"/>
    </source>
</evidence>
<keyword evidence="6 13" id="KW-0812">Transmembrane</keyword>
<keyword evidence="15" id="KW-1185">Reference proteome</keyword>
<name>A0A833VG61_9POAL</name>
<dbReference type="GO" id="GO:0019367">
    <property type="term" value="P:fatty acid elongation, saturated fatty acid"/>
    <property type="evidence" value="ECO:0007669"/>
    <property type="project" value="TreeGrafter"/>
</dbReference>
<dbReference type="Proteomes" id="UP000623129">
    <property type="component" value="Unassembled WGS sequence"/>
</dbReference>
<evidence type="ECO:0000256" key="1">
    <source>
        <dbReference type="ARBA" id="ARBA00004141"/>
    </source>
</evidence>
<feature type="transmembrane region" description="Helical" evidence="13">
    <location>
        <begin position="176"/>
        <end position="196"/>
    </location>
</feature>
<evidence type="ECO:0000256" key="7">
    <source>
        <dbReference type="ARBA" id="ARBA00022832"/>
    </source>
</evidence>
<feature type="transmembrane region" description="Helical" evidence="13">
    <location>
        <begin position="121"/>
        <end position="144"/>
    </location>
</feature>
<feature type="transmembrane region" description="Helical" evidence="13">
    <location>
        <begin position="217"/>
        <end position="235"/>
    </location>
</feature>
<dbReference type="EC" id="2.3.1.199" evidence="3"/>
<feature type="transmembrane region" description="Helical" evidence="13">
    <location>
        <begin position="151"/>
        <end position="170"/>
    </location>
</feature>
<comment type="subcellular location">
    <subcellularLocation>
        <location evidence="1">Membrane</location>
        <topology evidence="1">Multi-pass membrane protein</topology>
    </subcellularLocation>
</comment>
<evidence type="ECO:0000256" key="9">
    <source>
        <dbReference type="ARBA" id="ARBA00023098"/>
    </source>
</evidence>
<comment type="catalytic activity">
    <reaction evidence="12">
        <text>a very-long-chain acyl-CoA + malonyl-CoA + H(+) = a very-long-chain 3-oxoacyl-CoA + CO2 + CoA</text>
        <dbReference type="Rhea" id="RHEA:32727"/>
        <dbReference type="ChEBI" id="CHEBI:15378"/>
        <dbReference type="ChEBI" id="CHEBI:16526"/>
        <dbReference type="ChEBI" id="CHEBI:57287"/>
        <dbReference type="ChEBI" id="CHEBI:57384"/>
        <dbReference type="ChEBI" id="CHEBI:90725"/>
        <dbReference type="ChEBI" id="CHEBI:90736"/>
        <dbReference type="EC" id="2.3.1.199"/>
    </reaction>
</comment>
<proteinExistence type="inferred from homology"/>
<evidence type="ECO:0000256" key="4">
    <source>
        <dbReference type="ARBA" id="ARBA00022516"/>
    </source>
</evidence>
<reference evidence="14" key="1">
    <citation type="submission" date="2020-01" db="EMBL/GenBank/DDBJ databases">
        <title>Genome sequence of Kobresia littledalei, the first chromosome-level genome in the family Cyperaceae.</title>
        <authorList>
            <person name="Qu G."/>
        </authorList>
    </citation>
    <scope>NUCLEOTIDE SEQUENCE</scope>
    <source>
        <strain evidence="14">C.B.Clarke</strain>
        <tissue evidence="14">Leaf</tissue>
    </source>
</reference>
<keyword evidence="5" id="KW-0808">Transferase</keyword>
<dbReference type="OrthoDB" id="434092at2759"/>
<evidence type="ECO:0000256" key="10">
    <source>
        <dbReference type="ARBA" id="ARBA00023136"/>
    </source>
</evidence>
<keyword evidence="11" id="KW-0275">Fatty acid biosynthesis</keyword>
<sequence>MAALVETLSRASDCLRWYLVDQPTISGFHWQPGPTLFASSLLFATTAVVTYLSLTLLICFNFLPLPSIPPPLLKFISALHNLFLLSISILMATGCALSSSLLPSPKYLFCFPHNTPPSSSVFYWTYIFYLSKLYELFDTLLILMARDKRRLTFLHVYHHALVIVMCYVWLSTSQSLVPIALVTNAAVHVVMYAYYFSCSVGLRWPARWKRVVTEVQIAQFVFSFAASIVFLWYHFAGGGCEGMKGWLFNAAFNASLLFLFLNFHTNAYKGSKNKKELKKKQ</sequence>
<dbReference type="GO" id="GO:0034625">
    <property type="term" value="P:fatty acid elongation, monounsaturated fatty acid"/>
    <property type="evidence" value="ECO:0007669"/>
    <property type="project" value="TreeGrafter"/>
</dbReference>
<feature type="transmembrane region" description="Helical" evidence="13">
    <location>
        <begin position="247"/>
        <end position="268"/>
    </location>
</feature>
<dbReference type="InterPro" id="IPR002076">
    <property type="entry name" value="ELO_fam"/>
</dbReference>
<accession>A0A833VG61</accession>
<evidence type="ECO:0000256" key="11">
    <source>
        <dbReference type="ARBA" id="ARBA00023160"/>
    </source>
</evidence>
<protein>
    <recommendedName>
        <fullName evidence="3">very-long-chain 3-oxoacyl-CoA synthase</fullName>
        <ecNumber evidence="3">2.3.1.199</ecNumber>
    </recommendedName>
</protein>
<dbReference type="PANTHER" id="PTHR11157:SF134">
    <property type="entry name" value="ELONGATION OF FATTY ACIDS PROTEIN 1-RELATED"/>
    <property type="match status" value="1"/>
</dbReference>
<evidence type="ECO:0000256" key="3">
    <source>
        <dbReference type="ARBA" id="ARBA00012307"/>
    </source>
</evidence>
<dbReference type="GO" id="GO:0034626">
    <property type="term" value="P:fatty acid elongation, polyunsaturated fatty acid"/>
    <property type="evidence" value="ECO:0007669"/>
    <property type="project" value="TreeGrafter"/>
</dbReference>
<evidence type="ECO:0000256" key="12">
    <source>
        <dbReference type="ARBA" id="ARBA00047375"/>
    </source>
</evidence>
<dbReference type="Pfam" id="PF01151">
    <property type="entry name" value="ELO"/>
    <property type="match status" value="1"/>
</dbReference>
<evidence type="ECO:0000256" key="2">
    <source>
        <dbReference type="ARBA" id="ARBA00007263"/>
    </source>
</evidence>
<dbReference type="GO" id="GO:0030148">
    <property type="term" value="P:sphingolipid biosynthetic process"/>
    <property type="evidence" value="ECO:0007669"/>
    <property type="project" value="TreeGrafter"/>
</dbReference>
<dbReference type="AlphaFoldDB" id="A0A833VG61"/>
<keyword evidence="8 13" id="KW-1133">Transmembrane helix</keyword>
<comment type="caution">
    <text evidence="14">The sequence shown here is derived from an EMBL/GenBank/DDBJ whole genome shotgun (WGS) entry which is preliminary data.</text>
</comment>
<organism evidence="14 15">
    <name type="scientific">Carex littledalei</name>
    <dbReference type="NCBI Taxonomy" id="544730"/>
    <lineage>
        <taxon>Eukaryota</taxon>
        <taxon>Viridiplantae</taxon>
        <taxon>Streptophyta</taxon>
        <taxon>Embryophyta</taxon>
        <taxon>Tracheophyta</taxon>
        <taxon>Spermatophyta</taxon>
        <taxon>Magnoliopsida</taxon>
        <taxon>Liliopsida</taxon>
        <taxon>Poales</taxon>
        <taxon>Cyperaceae</taxon>
        <taxon>Cyperoideae</taxon>
        <taxon>Cariceae</taxon>
        <taxon>Carex</taxon>
        <taxon>Carex subgen. Euthyceras</taxon>
    </lineage>
</organism>
<evidence type="ECO:0000313" key="15">
    <source>
        <dbReference type="Proteomes" id="UP000623129"/>
    </source>
</evidence>